<dbReference type="AlphaFoldDB" id="A0AAN0MM16"/>
<gene>
    <name evidence="1" type="ORF">AABB31_09585</name>
</gene>
<dbReference type="Pfam" id="PF06676">
    <property type="entry name" value="DUF1178"/>
    <property type="match status" value="1"/>
</dbReference>
<accession>A0AAN0MM16</accession>
<sequence>MIRFTLKCDQDHAFESWFQSGAAFDKLVAANMLACTSCGSTNVSKSIMAPAVSTSTEVTAPRPQQPDLQDLRKKVEETSDYVGDAFPAEARAMHDGTKPERPIYGQANLAEAKKLVDDGIPVMPLPFIPTKKTN</sequence>
<organism evidence="1 2">
    <name type="scientific">Yoonia rhodophyticola</name>
    <dbReference type="NCBI Taxonomy" id="3137370"/>
    <lineage>
        <taxon>Bacteria</taxon>
        <taxon>Pseudomonadati</taxon>
        <taxon>Pseudomonadota</taxon>
        <taxon>Alphaproteobacteria</taxon>
        <taxon>Rhodobacterales</taxon>
        <taxon>Paracoccaceae</taxon>
        <taxon>Yoonia</taxon>
    </lineage>
</organism>
<proteinExistence type="predicted"/>
<dbReference type="RefSeq" id="WP_342078370.1">
    <property type="nucleotide sequence ID" value="NZ_CP151767.2"/>
</dbReference>
<dbReference type="PIRSF" id="PIRSF032131">
    <property type="entry name" value="UCP032131"/>
    <property type="match status" value="1"/>
</dbReference>
<dbReference type="EMBL" id="CP151767">
    <property type="protein sequence ID" value="WZU69078.1"/>
    <property type="molecule type" value="Genomic_DNA"/>
</dbReference>
<dbReference type="KEGG" id="yrh:AABB31_09585"/>
<evidence type="ECO:0000313" key="1">
    <source>
        <dbReference type="EMBL" id="WZU69078.1"/>
    </source>
</evidence>
<keyword evidence="2" id="KW-1185">Reference proteome</keyword>
<protein>
    <submittedName>
        <fullName evidence="1">DUF1178 family protein</fullName>
    </submittedName>
</protein>
<dbReference type="Proteomes" id="UP001470809">
    <property type="component" value="Chromosome"/>
</dbReference>
<evidence type="ECO:0000313" key="2">
    <source>
        <dbReference type="Proteomes" id="UP001470809"/>
    </source>
</evidence>
<name>A0AAN0MM16_9RHOB</name>
<dbReference type="InterPro" id="IPR009562">
    <property type="entry name" value="DUF1178"/>
</dbReference>
<reference evidence="1" key="1">
    <citation type="submission" date="2024-08" db="EMBL/GenBank/DDBJ databases">
        <title>Phylogenomic analyses of a clade within the roseobacter group suggest taxonomic reassignments of species of the genera Aestuariivita, Citreicella, Loktanella, Nautella, Pelagibaca, Ruegeria, Thalassobius, Thiobacimonas and Tropicibacter, and the proposal o.</title>
        <authorList>
            <person name="Jeon C.O."/>
        </authorList>
    </citation>
    <scope>NUCLEOTIDE SEQUENCE</scope>
    <source>
        <strain evidence="1">SS1-5</strain>
    </source>
</reference>